<protein>
    <submittedName>
        <fullName evidence="2">Hydroxyacylglutathione hydrolase</fullName>
    </submittedName>
</protein>
<dbReference type="InterPro" id="IPR038732">
    <property type="entry name" value="HpyO/CreE_NAD-binding"/>
</dbReference>
<evidence type="ECO:0000313" key="3">
    <source>
        <dbReference type="Proteomes" id="UP000676967"/>
    </source>
</evidence>
<dbReference type="Proteomes" id="UP000676967">
    <property type="component" value="Chromosome"/>
</dbReference>
<feature type="domain" description="FAD-dependent urate hydroxylase HpyO/Asp monooxygenase CreE-like FAD/NAD(P)-binding" evidence="1">
    <location>
        <begin position="22"/>
        <end position="164"/>
    </location>
</feature>
<keyword evidence="2" id="KW-0378">Hydrolase</keyword>
<evidence type="ECO:0000259" key="1">
    <source>
        <dbReference type="Pfam" id="PF13454"/>
    </source>
</evidence>
<organism evidence="2 3">
    <name type="scientific">Actinoplanes ianthinogenes</name>
    <dbReference type="NCBI Taxonomy" id="122358"/>
    <lineage>
        <taxon>Bacteria</taxon>
        <taxon>Bacillati</taxon>
        <taxon>Actinomycetota</taxon>
        <taxon>Actinomycetes</taxon>
        <taxon>Micromonosporales</taxon>
        <taxon>Micromonosporaceae</taxon>
        <taxon>Actinoplanes</taxon>
    </lineage>
</organism>
<dbReference type="InterPro" id="IPR036188">
    <property type="entry name" value="FAD/NAD-bd_sf"/>
</dbReference>
<dbReference type="PANTHER" id="PTHR40254:SF1">
    <property type="entry name" value="BLR0577 PROTEIN"/>
    <property type="match status" value="1"/>
</dbReference>
<dbReference type="SUPFAM" id="SSF51905">
    <property type="entry name" value="FAD/NAD(P)-binding domain"/>
    <property type="match status" value="1"/>
</dbReference>
<reference evidence="2 3" key="1">
    <citation type="submission" date="2020-08" db="EMBL/GenBank/DDBJ databases">
        <title>Whole genome shotgun sequence of Actinoplanes ianthinogenes NBRC 13996.</title>
        <authorList>
            <person name="Komaki H."/>
            <person name="Tamura T."/>
        </authorList>
    </citation>
    <scope>NUCLEOTIDE SEQUENCE [LARGE SCALE GENOMIC DNA]</scope>
    <source>
        <strain evidence="2 3">NBRC 13996</strain>
    </source>
</reference>
<dbReference type="PANTHER" id="PTHR40254">
    <property type="entry name" value="BLR0577 PROTEIN"/>
    <property type="match status" value="1"/>
</dbReference>
<gene>
    <name evidence="2" type="ORF">Aiant_07290</name>
</gene>
<sequence>MSSVVEVLKPASRDTAADRTVAVIGGGATGALLTRALIRRTEKDVVLIAPDRDPGRGVAYGAARPWHILNARAGSMSICPDDPMHLVRWSRDRGAAVEGTDFLPRADYGDYLAAQFSDTVAVSAGRLRHHVATATGLYAGDDGYVIRTDSGSVRAGQVILAVGNPRAARLPGISEAAYASPYLITDPWAGFSAPGSRTGFPHLDADEPVLLLGTGLTAVDVALTLAEAGHRGPIEAISRRGLLPLAHPQLPPSSAHPDLILNSDLTLRQLLRRVRAAIAGGADWVAVVDTLRHQADRLWAGFSDGDRERFLRHVVRYWDVHRHRMAPPVAARIAELQERGTLRFSAGRLRSVEPDPRGGLLVAIDGRPERRYAAVICCTGPGSLPGSADPFLSSLFRDGLVQPGPYGLGVDSDPDGHIRNGLWLAGPLRRGHLWEATAVPEIRAQVDRLVTALAQQYHR</sequence>
<dbReference type="Gene3D" id="3.50.50.60">
    <property type="entry name" value="FAD/NAD(P)-binding domain"/>
    <property type="match status" value="1"/>
</dbReference>
<dbReference type="InterPro" id="IPR052189">
    <property type="entry name" value="L-asp_N-monooxygenase_NS-form"/>
</dbReference>
<name>A0ABM7LLE7_9ACTN</name>
<keyword evidence="3" id="KW-1185">Reference proteome</keyword>
<proteinExistence type="predicted"/>
<evidence type="ECO:0000313" key="2">
    <source>
        <dbReference type="EMBL" id="BCJ40072.1"/>
    </source>
</evidence>
<dbReference type="EMBL" id="AP023356">
    <property type="protein sequence ID" value="BCJ40072.1"/>
    <property type="molecule type" value="Genomic_DNA"/>
</dbReference>
<accession>A0ABM7LLE7</accession>
<dbReference type="RefSeq" id="WP_189330923.1">
    <property type="nucleotide sequence ID" value="NZ_AP023356.1"/>
</dbReference>
<dbReference type="Pfam" id="PF13454">
    <property type="entry name" value="NAD_binding_9"/>
    <property type="match status" value="1"/>
</dbReference>
<dbReference type="GO" id="GO:0016787">
    <property type="term" value="F:hydrolase activity"/>
    <property type="evidence" value="ECO:0007669"/>
    <property type="project" value="UniProtKB-KW"/>
</dbReference>